<dbReference type="Gene3D" id="3.10.580.10">
    <property type="entry name" value="CBS-domain"/>
    <property type="match status" value="1"/>
</dbReference>
<dbReference type="SMART" id="SM00116">
    <property type="entry name" value="CBS"/>
    <property type="match status" value="2"/>
</dbReference>
<evidence type="ECO:0000313" key="5">
    <source>
        <dbReference type="Proteomes" id="UP000316331"/>
    </source>
</evidence>
<dbReference type="PANTHER" id="PTHR43080">
    <property type="entry name" value="CBS DOMAIN-CONTAINING PROTEIN CBSX3, MITOCHONDRIAL"/>
    <property type="match status" value="1"/>
</dbReference>
<gene>
    <name evidence="4" type="ORF">FB390_5447</name>
</gene>
<dbReference type="PANTHER" id="PTHR43080:SF2">
    <property type="entry name" value="CBS DOMAIN-CONTAINING PROTEIN"/>
    <property type="match status" value="1"/>
</dbReference>
<protein>
    <submittedName>
        <fullName evidence="4">CBS domain protein</fullName>
    </submittedName>
</protein>
<dbReference type="OrthoDB" id="9789996at2"/>
<feature type="domain" description="CBS" evidence="3">
    <location>
        <begin position="76"/>
        <end position="132"/>
    </location>
</feature>
<dbReference type="Pfam" id="PF00571">
    <property type="entry name" value="CBS"/>
    <property type="match status" value="2"/>
</dbReference>
<evidence type="ECO:0000259" key="3">
    <source>
        <dbReference type="PROSITE" id="PS51371"/>
    </source>
</evidence>
<dbReference type="Proteomes" id="UP000316331">
    <property type="component" value="Unassembled WGS sequence"/>
</dbReference>
<evidence type="ECO:0000313" key="4">
    <source>
        <dbReference type="EMBL" id="TQM33709.1"/>
    </source>
</evidence>
<dbReference type="PROSITE" id="PS51371">
    <property type="entry name" value="CBS"/>
    <property type="match status" value="2"/>
</dbReference>
<keyword evidence="1 2" id="KW-0129">CBS domain</keyword>
<accession>A0A543FIM5</accession>
<sequence>MTTAQMIMHSDVACLNVRDTMQTAAQRMHQLDVGALPICDGEGRPVGIVTDRDIVVKCIAHGRTPKTTTAGELAQGAEELHTIDAGADIGDALALMERYQIRRLPVTERGRLVGIITEADLARRMPDQTVGEFVEAVCAQHLPAATSDTTTTP</sequence>
<organism evidence="4 5">
    <name type="scientific">Nocardia bhagyanarayanae</name>
    <dbReference type="NCBI Taxonomy" id="1215925"/>
    <lineage>
        <taxon>Bacteria</taxon>
        <taxon>Bacillati</taxon>
        <taxon>Actinomycetota</taxon>
        <taxon>Actinomycetes</taxon>
        <taxon>Mycobacteriales</taxon>
        <taxon>Nocardiaceae</taxon>
        <taxon>Nocardia</taxon>
    </lineage>
</organism>
<dbReference type="InterPro" id="IPR046342">
    <property type="entry name" value="CBS_dom_sf"/>
</dbReference>
<dbReference type="InterPro" id="IPR000644">
    <property type="entry name" value="CBS_dom"/>
</dbReference>
<name>A0A543FIM5_9NOCA</name>
<evidence type="ECO:0000256" key="2">
    <source>
        <dbReference type="PROSITE-ProRule" id="PRU00703"/>
    </source>
</evidence>
<dbReference type="EMBL" id="VFPG01000001">
    <property type="protein sequence ID" value="TQM33709.1"/>
    <property type="molecule type" value="Genomic_DNA"/>
</dbReference>
<feature type="domain" description="CBS" evidence="3">
    <location>
        <begin position="8"/>
        <end position="66"/>
    </location>
</feature>
<comment type="caution">
    <text evidence="4">The sequence shown here is derived from an EMBL/GenBank/DDBJ whole genome shotgun (WGS) entry which is preliminary data.</text>
</comment>
<keyword evidence="5" id="KW-1185">Reference proteome</keyword>
<dbReference type="CDD" id="cd04622">
    <property type="entry name" value="CBS_pair_HRP1_like"/>
    <property type="match status" value="1"/>
</dbReference>
<dbReference type="AlphaFoldDB" id="A0A543FIM5"/>
<proteinExistence type="predicted"/>
<evidence type="ECO:0000256" key="1">
    <source>
        <dbReference type="ARBA" id="ARBA00023122"/>
    </source>
</evidence>
<dbReference type="SUPFAM" id="SSF54631">
    <property type="entry name" value="CBS-domain pair"/>
    <property type="match status" value="1"/>
</dbReference>
<dbReference type="InterPro" id="IPR051257">
    <property type="entry name" value="Diverse_CBS-Domain"/>
</dbReference>
<dbReference type="RefSeq" id="WP_141812045.1">
    <property type="nucleotide sequence ID" value="NZ_VFPG01000001.1"/>
</dbReference>
<reference evidence="4 5" key="1">
    <citation type="submission" date="2019-06" db="EMBL/GenBank/DDBJ databases">
        <title>Sequencing the genomes of 1000 actinobacteria strains.</title>
        <authorList>
            <person name="Klenk H.-P."/>
        </authorList>
    </citation>
    <scope>NUCLEOTIDE SEQUENCE [LARGE SCALE GENOMIC DNA]</scope>
    <source>
        <strain evidence="4 5">DSM 103495</strain>
    </source>
</reference>